<dbReference type="SUPFAM" id="SSF48208">
    <property type="entry name" value="Six-hairpin glycosidases"/>
    <property type="match status" value="1"/>
</dbReference>
<dbReference type="InterPro" id="IPR012341">
    <property type="entry name" value="6hp_glycosidase-like_sf"/>
</dbReference>
<evidence type="ECO:0000313" key="3">
    <source>
        <dbReference type="EMBL" id="HIZ24417.1"/>
    </source>
</evidence>
<organism evidence="3 4">
    <name type="scientific">Candidatus Gallimonas intestinigallinarum</name>
    <dbReference type="NCBI Taxonomy" id="2838604"/>
    <lineage>
        <taxon>Bacteria</taxon>
        <taxon>Bacillati</taxon>
        <taxon>Bacillota</taxon>
        <taxon>Clostridia</taxon>
        <taxon>Candidatus Gallimonas</taxon>
    </lineage>
</organism>
<dbReference type="Proteomes" id="UP000824044">
    <property type="component" value="Unassembled WGS sequence"/>
</dbReference>
<reference evidence="3" key="1">
    <citation type="journal article" date="2021" name="PeerJ">
        <title>Extensive microbial diversity within the chicken gut microbiome revealed by metagenomics and culture.</title>
        <authorList>
            <person name="Gilroy R."/>
            <person name="Ravi A."/>
            <person name="Getino M."/>
            <person name="Pursley I."/>
            <person name="Horton D.L."/>
            <person name="Alikhan N.F."/>
            <person name="Baker D."/>
            <person name="Gharbi K."/>
            <person name="Hall N."/>
            <person name="Watson M."/>
            <person name="Adriaenssens E.M."/>
            <person name="Foster-Nyarko E."/>
            <person name="Jarju S."/>
            <person name="Secka A."/>
            <person name="Antonio M."/>
            <person name="Oren A."/>
            <person name="Chaudhuri R.R."/>
            <person name="La Ragione R."/>
            <person name="Hildebrand F."/>
            <person name="Pallen M.J."/>
        </authorList>
    </citation>
    <scope>NUCLEOTIDE SEQUENCE</scope>
    <source>
        <strain evidence="3">CHK33-5263</strain>
    </source>
</reference>
<protein>
    <submittedName>
        <fullName evidence="3">Uncharacterized protein</fullName>
    </submittedName>
</protein>
<dbReference type="GO" id="GO:0005975">
    <property type="term" value="P:carbohydrate metabolic process"/>
    <property type="evidence" value="ECO:0007669"/>
    <property type="project" value="InterPro"/>
</dbReference>
<reference evidence="3" key="2">
    <citation type="submission" date="2021-04" db="EMBL/GenBank/DDBJ databases">
        <authorList>
            <person name="Gilroy R."/>
        </authorList>
    </citation>
    <scope>NUCLEOTIDE SEQUENCE</scope>
    <source>
        <strain evidence="3">CHK33-5263</strain>
    </source>
</reference>
<proteinExistence type="predicted"/>
<feature type="signal peptide" evidence="2">
    <location>
        <begin position="1"/>
        <end position="21"/>
    </location>
</feature>
<accession>A0A9D2DW79</accession>
<dbReference type="InterPro" id="IPR008928">
    <property type="entry name" value="6-hairpin_glycosidase_sf"/>
</dbReference>
<evidence type="ECO:0000256" key="2">
    <source>
        <dbReference type="SAM" id="SignalP"/>
    </source>
</evidence>
<name>A0A9D2DW79_9FIRM</name>
<keyword evidence="2" id="KW-0732">Signal</keyword>
<comment type="caution">
    <text evidence="3">The sequence shown here is derived from an EMBL/GenBank/DDBJ whole genome shotgun (WGS) entry which is preliminary data.</text>
</comment>
<feature type="region of interest" description="Disordered" evidence="1">
    <location>
        <begin position="555"/>
        <end position="574"/>
    </location>
</feature>
<dbReference type="AlphaFoldDB" id="A0A9D2DW79"/>
<dbReference type="Gene3D" id="1.50.10.10">
    <property type="match status" value="1"/>
</dbReference>
<dbReference type="PROSITE" id="PS51257">
    <property type="entry name" value="PROKAR_LIPOPROTEIN"/>
    <property type="match status" value="1"/>
</dbReference>
<feature type="chain" id="PRO_5039182487" evidence="2">
    <location>
        <begin position="22"/>
        <end position="826"/>
    </location>
</feature>
<gene>
    <name evidence="3" type="ORF">H9812_02945</name>
</gene>
<sequence>MKNTAKKIFSVCCAAGMLLMAAGCTLSGGGGSSYNSDDYVYEREQGTSTMLKLSSSDEGLDDFLNDYLHRHLRYDDLRIGSLSLGSSVMFNKEWEAMSLMYFDSETSVPDDRYAMIEDWTSNIPVDKYGYVWSNKEELQPNYFSAATYFGQGWPFPDYSLSYGNSQGWEWDVNDAAEGWEVRLNGNLTTPNVESGLMSVESSRIETVEFTSPASGYDIIPKHAPFLEIDIRLNDYDNIGATSGFDDIIIEWKNAKSDEWYQVTYKNYATYVSNISATFSKKFYLPMYLNPNWGTSNESSDAITQLRITVRSKDGVRVNGGVSMNYVRGQYDTRQTNNNALLLRAARMYYEHTGDNEYLAENLTRFRSAAQFLIGVCGGESGLISMRDFFVGHEGGKNTEFSYANSIGNGYWDIISCDPAGLYTNIYYYKAIESMLYLEEMAAAAGIEAEMPSVATGDYSSGEEAMSTYTQTPQSLQELLGTIKAAIQAPVDTVNKTGFWDADKGRFIEGFDANGEVIDYGFIMFNLEVIAAGICTQEQAKEIMDWVSGERIVEEDAASAPGATPEAQEGNYASGYQGTRLNEDGSFAEEGTLGIYDFEFAPRSTTVKNANQYVWNWSGNNAFGGQVQDGGAIMYLSYYDLMSRISTYGADNAFERLKGIQTWYEKVKAVADAANIDGTSPTNFYREYYSQLGIVMQGAGTAGGIGLDEEFLESALLLAAIPYGFFGIGSDSYNVLSVAPSMPASLDWWKMENLRFHDVNYDLTVGSDFVQISYVKGFPTGLSIAVTLPFEAGERVYVDGVATTDYVQEGDTVTVTVPFRACKVQVR</sequence>
<dbReference type="EMBL" id="DXBS01000059">
    <property type="protein sequence ID" value="HIZ24417.1"/>
    <property type="molecule type" value="Genomic_DNA"/>
</dbReference>
<evidence type="ECO:0000313" key="4">
    <source>
        <dbReference type="Proteomes" id="UP000824044"/>
    </source>
</evidence>
<evidence type="ECO:0000256" key="1">
    <source>
        <dbReference type="SAM" id="MobiDB-lite"/>
    </source>
</evidence>